<name>A0ABV4MBP8_9VIBR</name>
<comment type="caution">
    <text evidence="3">The sequence shown here is derived from an EMBL/GenBank/DDBJ whole genome shotgun (WGS) entry which is preliminary data.</text>
</comment>
<dbReference type="Pfam" id="PF12835">
    <property type="entry name" value="Integrase_1"/>
    <property type="match status" value="1"/>
</dbReference>
<dbReference type="EMBL" id="JBGOOT010000043">
    <property type="protein sequence ID" value="MEZ8196958.1"/>
    <property type="molecule type" value="Genomic_DNA"/>
</dbReference>
<dbReference type="SUPFAM" id="SSF56349">
    <property type="entry name" value="DNA breaking-rejoining enzymes"/>
    <property type="match status" value="1"/>
</dbReference>
<protein>
    <submittedName>
        <fullName evidence="3">Integrase domain-containing protein</fullName>
    </submittedName>
</protein>
<dbReference type="InterPro" id="IPR013762">
    <property type="entry name" value="Integrase-like_cat_sf"/>
</dbReference>
<dbReference type="RefSeq" id="WP_371731170.1">
    <property type="nucleotide sequence ID" value="NZ_JBGOOT010000043.1"/>
</dbReference>
<sequence>MNRNMKVRNFGLRSRNPTRALITAYRLKGNGYGANETVKTALAHFTEHIKEQFGIKDLRYIQREHVVSYALSLNERFENGDISASTAQNYLSPVNVALENARLDNFCRVEGVRDVGLPTRTGIAKKDKSASQAQHNYAVEHAPERLRAQLELQRQLGLRFKESCLIDAREALKQVGKYNKVTIENGTKGGRERDIPITSYHQFEALKRAAEIQACDRSLVPSNQTWAQYQSQSYRNIKHIGIHFHQERHHYANTRYEEIVGCLSPVKSKIEHTKHIGHLAHELCITKTEAALFDKKARQTIAEELGHSRISITNNYLG</sequence>
<dbReference type="InterPro" id="IPR011010">
    <property type="entry name" value="DNA_brk_join_enz"/>
</dbReference>
<evidence type="ECO:0000259" key="2">
    <source>
        <dbReference type="Pfam" id="PF12835"/>
    </source>
</evidence>
<evidence type="ECO:0000313" key="4">
    <source>
        <dbReference type="Proteomes" id="UP001569153"/>
    </source>
</evidence>
<reference evidence="3 4" key="1">
    <citation type="submission" date="2024-06" db="EMBL/GenBank/DDBJ databases">
        <authorList>
            <person name="Steensen K."/>
            <person name="Seneca J."/>
            <person name="Bartlau N."/>
            <person name="Yu A.X."/>
            <person name="Polz M.F."/>
        </authorList>
    </citation>
    <scope>NUCLEOTIDE SEQUENCE [LARGE SCALE GENOMIC DNA]</scope>
    <source>
        <strain evidence="3 4">FF146</strain>
    </source>
</reference>
<evidence type="ECO:0000256" key="1">
    <source>
        <dbReference type="ARBA" id="ARBA00023172"/>
    </source>
</evidence>
<gene>
    <name evidence="3" type="ORF">ACED38_19020</name>
</gene>
<feature type="domain" description="Integrase catalytic" evidence="2">
    <location>
        <begin position="137"/>
        <end position="213"/>
    </location>
</feature>
<keyword evidence="1" id="KW-0233">DNA recombination</keyword>
<proteinExistence type="predicted"/>
<keyword evidence="4" id="KW-1185">Reference proteome</keyword>
<dbReference type="Gene3D" id="1.10.443.10">
    <property type="entry name" value="Intergrase catalytic core"/>
    <property type="match status" value="1"/>
</dbReference>
<dbReference type="Proteomes" id="UP001569153">
    <property type="component" value="Unassembled WGS sequence"/>
</dbReference>
<evidence type="ECO:0000313" key="3">
    <source>
        <dbReference type="EMBL" id="MEZ8196958.1"/>
    </source>
</evidence>
<dbReference type="InterPro" id="IPR024456">
    <property type="entry name" value="Integrase_catalytic_putative"/>
</dbReference>
<accession>A0ABV4MBP8</accession>
<organism evidence="3 4">
    <name type="scientific">Vibrio cortegadensis</name>
    <dbReference type="NCBI Taxonomy" id="1328770"/>
    <lineage>
        <taxon>Bacteria</taxon>
        <taxon>Pseudomonadati</taxon>
        <taxon>Pseudomonadota</taxon>
        <taxon>Gammaproteobacteria</taxon>
        <taxon>Vibrionales</taxon>
        <taxon>Vibrionaceae</taxon>
        <taxon>Vibrio</taxon>
    </lineage>
</organism>